<dbReference type="Pfam" id="PF18144">
    <property type="entry name" value="SMODS"/>
    <property type="match status" value="1"/>
</dbReference>
<dbReference type="EMBL" id="JAEPBH010000032">
    <property type="protein sequence ID" value="MBK4716145.1"/>
    <property type="molecule type" value="Genomic_DNA"/>
</dbReference>
<dbReference type="AlphaFoldDB" id="A0A8K0XX29"/>
<dbReference type="CDD" id="cd05400">
    <property type="entry name" value="NT_2-5OAS_ClassI-CCAase"/>
    <property type="match status" value="1"/>
</dbReference>
<reference evidence="2" key="1">
    <citation type="submission" date="2021-01" db="EMBL/GenBank/DDBJ databases">
        <title>Intestinitalea alba gen. nov., sp. nov., a novel genus of the family Enterobacteriaceae, isolated from the gut of the plastic-eating mealworm Tenebrio molitor L.</title>
        <authorList>
            <person name="Yang Y."/>
        </authorList>
    </citation>
    <scope>NUCLEOTIDE SEQUENCE</scope>
    <source>
        <strain evidence="2">BIT-L3</strain>
    </source>
</reference>
<protein>
    <submittedName>
        <fullName evidence="2">Nucleotidyltransferase</fullName>
    </submittedName>
</protein>
<sequence>MSVQSYLDSVAKNAVLKDSTITTSISTLKNRLGYYFDSSVVIEHFTFGSNTRYTMLPRKYDPKSDVDYMVVFHNSGHQPQTYLNRLKSFVELYYSASERKQSHPTIRLNLNHITFELVPAIYNVLYGYQIPAPANNFESWISTDPNDFNSKLTDKNKNNYFFIKPLIRILKYWNANAGYVFESYELEQKIVGMYFLFCYNIKDYFYSAVEQLQCSYWSPQWKQDAVNKLKNTVTSVKAYESGGLPYSAEAEIKKVLPDI</sequence>
<dbReference type="SUPFAM" id="SSF81301">
    <property type="entry name" value="Nucleotidyltransferase"/>
    <property type="match status" value="1"/>
</dbReference>
<keyword evidence="3" id="KW-1185">Reference proteome</keyword>
<proteinExistence type="predicted"/>
<dbReference type="Proteomes" id="UP000659047">
    <property type="component" value="Unassembled WGS sequence"/>
</dbReference>
<dbReference type="GO" id="GO:0016779">
    <property type="term" value="F:nucleotidyltransferase activity"/>
    <property type="evidence" value="ECO:0007669"/>
    <property type="project" value="InterPro"/>
</dbReference>
<comment type="caution">
    <text evidence="2">The sequence shown here is derived from an EMBL/GenBank/DDBJ whole genome shotgun (WGS) entry which is preliminary data.</text>
</comment>
<accession>A0A8K0XX29</accession>
<gene>
    <name evidence="2" type="ORF">JJB97_12575</name>
</gene>
<name>A0A8K0XX29_9ENTR</name>
<dbReference type="GO" id="GO:0051607">
    <property type="term" value="P:defense response to virus"/>
    <property type="evidence" value="ECO:0007669"/>
    <property type="project" value="UniProtKB-KW"/>
</dbReference>
<dbReference type="InterPro" id="IPR043519">
    <property type="entry name" value="NT_sf"/>
</dbReference>
<dbReference type="Gene3D" id="3.30.460.10">
    <property type="entry name" value="Beta Polymerase, domain 2"/>
    <property type="match status" value="1"/>
</dbReference>
<keyword evidence="1" id="KW-0051">Antiviral defense</keyword>
<dbReference type="RefSeq" id="WP_238714358.1">
    <property type="nucleotide sequence ID" value="NZ_JAEPBH010000032.1"/>
</dbReference>
<dbReference type="InterPro" id="IPR006116">
    <property type="entry name" value="NT_2-5OAS_ClassI-CCAase"/>
</dbReference>
<organism evidence="2 3">
    <name type="scientific">Tenebrionibacter intestinalis</name>
    <dbReference type="NCBI Taxonomy" id="2799638"/>
    <lineage>
        <taxon>Bacteria</taxon>
        <taxon>Pseudomonadati</taxon>
        <taxon>Pseudomonadota</taxon>
        <taxon>Gammaproteobacteria</taxon>
        <taxon>Enterobacterales</taxon>
        <taxon>Enterobacteriaceae</taxon>
        <taxon>Tenebrionibacter/Tenebrionicola group</taxon>
        <taxon>Tenebrionibacter</taxon>
    </lineage>
</organism>
<evidence type="ECO:0000313" key="2">
    <source>
        <dbReference type="EMBL" id="MBK4716145.1"/>
    </source>
</evidence>
<evidence type="ECO:0000256" key="1">
    <source>
        <dbReference type="ARBA" id="ARBA00023118"/>
    </source>
</evidence>
<evidence type="ECO:0000313" key="3">
    <source>
        <dbReference type="Proteomes" id="UP000659047"/>
    </source>
</evidence>